<name>A0A6J4R429_9ACTN</name>
<evidence type="ECO:0000313" key="2">
    <source>
        <dbReference type="EMBL" id="CAA9458360.1"/>
    </source>
</evidence>
<accession>A0A6J4R429</accession>
<dbReference type="AlphaFoldDB" id="A0A6J4R429"/>
<dbReference type="PANTHER" id="PTHR32487:SF0">
    <property type="entry name" value="3-OXO-DELTA(4,5)-STEROID 5-BETA-REDUCTASE"/>
    <property type="match status" value="1"/>
</dbReference>
<feature type="domain" description="PRISE-like Rossmann-fold" evidence="1">
    <location>
        <begin position="65"/>
        <end position="298"/>
    </location>
</feature>
<sequence>MEERKKILIAGDLGVVGFAAAKHFSGLPKWDVVGISRRTPQRSHGGEHVSVDLQDKEQCAEVFSQMQDVTHVIYAALYEKPGLIPGWSEPDQMDTNLNMLQNLFEPLEKAATNLEHLILMQGTKAYGVHVEEMKLPGKEREPRHQHENFYWLQEDYLREKQENGHGWGWTILRPQIVCGEAVGSNMNPVAAIGAYAALKRKAGEPLDFPGQADFLAEYVDADLLARAMEWVMETPQKTRGEYFNVANGDVLVMRNAWPTIADAFGMEVGENKPMSLADDMPEHQEEWEEIVREFDLQAPTDLKEFIGQSGIYADFCLGYDFEELPPMLVSTIKIRQAGFQDCMDTEDMFRKWIAHFQQERLLPPVTVRPSSA</sequence>
<reference evidence="2" key="1">
    <citation type="submission" date="2020-02" db="EMBL/GenBank/DDBJ databases">
        <authorList>
            <person name="Meier V. D."/>
        </authorList>
    </citation>
    <scope>NUCLEOTIDE SEQUENCE</scope>
    <source>
        <strain evidence="2">AVDCRST_MAG14</strain>
    </source>
</reference>
<dbReference type="Pfam" id="PF22917">
    <property type="entry name" value="PRISE"/>
    <property type="match status" value="1"/>
</dbReference>
<protein>
    <submittedName>
        <fullName evidence="2">Nucleoside-diphosphate-sugar epimerases</fullName>
    </submittedName>
</protein>
<dbReference type="EMBL" id="CADCVG010000084">
    <property type="protein sequence ID" value="CAA9458360.1"/>
    <property type="molecule type" value="Genomic_DNA"/>
</dbReference>
<dbReference type="InterPro" id="IPR055222">
    <property type="entry name" value="PRISE-like_Rossmann-fold"/>
</dbReference>
<evidence type="ECO:0000259" key="1">
    <source>
        <dbReference type="Pfam" id="PF22917"/>
    </source>
</evidence>
<dbReference type="InterPro" id="IPR036291">
    <property type="entry name" value="NAD(P)-bd_dom_sf"/>
</dbReference>
<organism evidence="2">
    <name type="scientific">uncultured Rubrobacteraceae bacterium</name>
    <dbReference type="NCBI Taxonomy" id="349277"/>
    <lineage>
        <taxon>Bacteria</taxon>
        <taxon>Bacillati</taxon>
        <taxon>Actinomycetota</taxon>
        <taxon>Rubrobacteria</taxon>
        <taxon>Rubrobacterales</taxon>
        <taxon>Rubrobacteraceae</taxon>
        <taxon>environmental samples</taxon>
    </lineage>
</organism>
<dbReference type="PANTHER" id="PTHR32487">
    <property type="entry name" value="3-OXO-DELTA(4,5)-STEROID 5-BETA-REDUCTASE"/>
    <property type="match status" value="1"/>
</dbReference>
<gene>
    <name evidence="2" type="ORF">AVDCRST_MAG14-2018</name>
</gene>
<proteinExistence type="predicted"/>
<dbReference type="CDD" id="cd08948">
    <property type="entry name" value="5beta-POR_like_SDR_a"/>
    <property type="match status" value="1"/>
</dbReference>
<dbReference type="SUPFAM" id="SSF51735">
    <property type="entry name" value="NAD(P)-binding Rossmann-fold domains"/>
    <property type="match status" value="1"/>
</dbReference>
<dbReference type="Gene3D" id="3.40.50.720">
    <property type="entry name" value="NAD(P)-binding Rossmann-like Domain"/>
    <property type="match status" value="1"/>
</dbReference>